<dbReference type="Gene3D" id="3.30.1150.10">
    <property type="match status" value="1"/>
</dbReference>
<feature type="region of interest" description="Disordered" evidence="5">
    <location>
        <begin position="136"/>
        <end position="271"/>
    </location>
</feature>
<feature type="domain" description="TonB C-terminal" evidence="6">
    <location>
        <begin position="319"/>
        <end position="406"/>
    </location>
</feature>
<dbReference type="InterPro" id="IPR037682">
    <property type="entry name" value="TonB_C"/>
</dbReference>
<evidence type="ECO:0000256" key="1">
    <source>
        <dbReference type="ARBA" id="ARBA00004167"/>
    </source>
</evidence>
<dbReference type="SUPFAM" id="SSF74653">
    <property type="entry name" value="TolA/TonB C-terminal domain"/>
    <property type="match status" value="1"/>
</dbReference>
<evidence type="ECO:0000256" key="3">
    <source>
        <dbReference type="ARBA" id="ARBA00022989"/>
    </source>
</evidence>
<keyword evidence="4" id="KW-0472">Membrane</keyword>
<evidence type="ECO:0000256" key="2">
    <source>
        <dbReference type="ARBA" id="ARBA00022692"/>
    </source>
</evidence>
<keyword evidence="8" id="KW-1185">Reference proteome</keyword>
<feature type="compositionally biased region" description="Low complexity" evidence="5">
    <location>
        <begin position="136"/>
        <end position="151"/>
    </location>
</feature>
<organism evidence="7 8">
    <name type="scientific">Hymenobacter monticola</name>
    <dbReference type="NCBI Taxonomy" id="1705399"/>
    <lineage>
        <taxon>Bacteria</taxon>
        <taxon>Pseudomonadati</taxon>
        <taxon>Bacteroidota</taxon>
        <taxon>Cytophagia</taxon>
        <taxon>Cytophagales</taxon>
        <taxon>Hymenobacteraceae</taxon>
        <taxon>Hymenobacter</taxon>
    </lineage>
</organism>
<name>A0ABY4BBX2_9BACT</name>
<dbReference type="InterPro" id="IPR006260">
    <property type="entry name" value="TonB/TolA_C"/>
</dbReference>
<keyword evidence="3" id="KW-1133">Transmembrane helix</keyword>
<evidence type="ECO:0000256" key="5">
    <source>
        <dbReference type="SAM" id="MobiDB-lite"/>
    </source>
</evidence>
<dbReference type="RefSeq" id="WP_243516748.1">
    <property type="nucleotide sequence ID" value="NZ_CP094534.1"/>
</dbReference>
<keyword evidence="2" id="KW-0812">Transmembrane</keyword>
<evidence type="ECO:0000313" key="7">
    <source>
        <dbReference type="EMBL" id="UOE35191.1"/>
    </source>
</evidence>
<dbReference type="EMBL" id="CP094534">
    <property type="protein sequence ID" value="UOE35191.1"/>
    <property type="molecule type" value="Genomic_DNA"/>
</dbReference>
<evidence type="ECO:0000313" key="8">
    <source>
        <dbReference type="Proteomes" id="UP000831390"/>
    </source>
</evidence>
<reference evidence="7 8" key="1">
    <citation type="submission" date="2022-03" db="EMBL/GenBank/DDBJ databases">
        <title>Hymenobactersp. isolated from the air.</title>
        <authorList>
            <person name="Won M."/>
            <person name="Kwon S.-W."/>
        </authorList>
    </citation>
    <scope>NUCLEOTIDE SEQUENCE [LARGE SCALE GENOMIC DNA]</scope>
    <source>
        <strain evidence="7 8">KACC 22596</strain>
    </source>
</reference>
<evidence type="ECO:0000259" key="6">
    <source>
        <dbReference type="PROSITE" id="PS52015"/>
    </source>
</evidence>
<protein>
    <submittedName>
        <fullName evidence="7">TonB family protein</fullName>
    </submittedName>
</protein>
<comment type="subcellular location">
    <subcellularLocation>
        <location evidence="1">Membrane</location>
        <topology evidence="1">Single-pass membrane protein</topology>
    </subcellularLocation>
</comment>
<dbReference type="PROSITE" id="PS52015">
    <property type="entry name" value="TONB_CTD"/>
    <property type="match status" value="1"/>
</dbReference>
<feature type="compositionally biased region" description="Low complexity" evidence="5">
    <location>
        <begin position="204"/>
        <end position="227"/>
    </location>
</feature>
<dbReference type="Pfam" id="PF13490">
    <property type="entry name" value="zf-HC2"/>
    <property type="match status" value="1"/>
</dbReference>
<dbReference type="Pfam" id="PF03544">
    <property type="entry name" value="TonB_C"/>
    <property type="match status" value="1"/>
</dbReference>
<gene>
    <name evidence="7" type="ORF">MTP16_05950</name>
</gene>
<dbReference type="Proteomes" id="UP000831390">
    <property type="component" value="Chromosome"/>
</dbReference>
<dbReference type="InterPro" id="IPR027383">
    <property type="entry name" value="Znf_put"/>
</dbReference>
<accession>A0ABY4BBX2</accession>
<sequence>MLPADSPFAPLPAPGPHPATAELRAYAAGTLAPAEEHRIEAHTLDCERCAELVEGFSMSDAVTTDRAIAELRTRLQARLGQAEPEPAAGGWAWPRLAAAAALLAVVGTGIWGWEKYESAAPPVVARQEVPRAPATRRAAPVAAAPQASAPSVPAPASPAPADYAAVQRRSKTRAARQPATSTLGGTDWLANSAPRLPAPPPRRPAVSTTASPAASAADMVAASETAAPAGVAQATQVPPAADDNARESKMAQADFTPPARSEGAPVSSAADSVHSLREVAAPMAKPMKKAKAHIVEPASAVVANTPMPAGFAIRPAPVGGTPAFRDYLRREAAQFEPEKENRISGLVHVQFTVGADGQLSNLKVTRGMRADYDAEALRLVCEGPKWQPGIAGGRRAPLTMEFTIPF</sequence>
<evidence type="ECO:0000256" key="4">
    <source>
        <dbReference type="ARBA" id="ARBA00023136"/>
    </source>
</evidence>
<dbReference type="NCBIfam" id="TIGR01352">
    <property type="entry name" value="tonB_Cterm"/>
    <property type="match status" value="1"/>
</dbReference>
<proteinExistence type="predicted"/>